<dbReference type="InterPro" id="IPR000160">
    <property type="entry name" value="GGDEF_dom"/>
</dbReference>
<dbReference type="Gene3D" id="3.30.70.270">
    <property type="match status" value="1"/>
</dbReference>
<feature type="transmembrane region" description="Helical" evidence="1">
    <location>
        <begin position="108"/>
        <end position="127"/>
    </location>
</feature>
<gene>
    <name evidence="3" type="ORF">C6I21_05150</name>
</gene>
<keyword evidence="1" id="KW-0472">Membrane</keyword>
<evidence type="ECO:0000259" key="2">
    <source>
        <dbReference type="PROSITE" id="PS50887"/>
    </source>
</evidence>
<protein>
    <submittedName>
        <fullName evidence="3">GGDEF domain-containing protein</fullName>
    </submittedName>
</protein>
<dbReference type="InterPro" id="IPR029787">
    <property type="entry name" value="Nucleotide_cyclase"/>
</dbReference>
<dbReference type="SUPFAM" id="SSF55073">
    <property type="entry name" value="Nucleotide cyclase"/>
    <property type="match status" value="1"/>
</dbReference>
<feature type="domain" description="GGDEF" evidence="2">
    <location>
        <begin position="247"/>
        <end position="372"/>
    </location>
</feature>
<dbReference type="EMBL" id="PVNS01000004">
    <property type="protein sequence ID" value="PRO66192.1"/>
    <property type="molecule type" value="Genomic_DNA"/>
</dbReference>
<accession>A0A2P6MIU1</accession>
<feature type="transmembrane region" description="Helical" evidence="1">
    <location>
        <begin position="6"/>
        <end position="24"/>
    </location>
</feature>
<dbReference type="Pfam" id="PF00990">
    <property type="entry name" value="GGDEF"/>
    <property type="match status" value="1"/>
</dbReference>
<dbReference type="RefSeq" id="WP_105958382.1">
    <property type="nucleotide sequence ID" value="NZ_PVNS01000004.1"/>
</dbReference>
<keyword evidence="1" id="KW-1133">Transmembrane helix</keyword>
<dbReference type="OrthoDB" id="9759607at2"/>
<dbReference type="InterPro" id="IPR050469">
    <property type="entry name" value="Diguanylate_Cyclase"/>
</dbReference>
<dbReference type="CDD" id="cd01949">
    <property type="entry name" value="GGDEF"/>
    <property type="match status" value="1"/>
</dbReference>
<dbReference type="PANTHER" id="PTHR45138:SF9">
    <property type="entry name" value="DIGUANYLATE CYCLASE DGCM-RELATED"/>
    <property type="match status" value="1"/>
</dbReference>
<evidence type="ECO:0000256" key="1">
    <source>
        <dbReference type="SAM" id="Phobius"/>
    </source>
</evidence>
<keyword evidence="1" id="KW-0812">Transmembrane</keyword>
<evidence type="ECO:0000313" key="4">
    <source>
        <dbReference type="Proteomes" id="UP000243650"/>
    </source>
</evidence>
<feature type="transmembrane region" description="Helical" evidence="1">
    <location>
        <begin position="36"/>
        <end position="56"/>
    </location>
</feature>
<keyword evidence="4" id="KW-1185">Reference proteome</keyword>
<feature type="transmembrane region" description="Helical" evidence="1">
    <location>
        <begin position="147"/>
        <end position="164"/>
    </location>
</feature>
<feature type="transmembrane region" description="Helical" evidence="1">
    <location>
        <begin position="76"/>
        <end position="96"/>
    </location>
</feature>
<dbReference type="Proteomes" id="UP000243650">
    <property type="component" value="Unassembled WGS sequence"/>
</dbReference>
<dbReference type="SMART" id="SM00267">
    <property type="entry name" value="GGDEF"/>
    <property type="match status" value="1"/>
</dbReference>
<sequence>MDYAVQFQINIFALMILLVLYLIMKTQAKVKSTGKQLLKAVMAASAAAIIIEPLTWIFDGKQFFGAFTLEYGTNVLLFMMGPILGGLLLSYVDYRLFRSPARLKKKGYYQHASVLTALILLVNVFYPLYFTVDAVTNSYSSGDFKEVHYVVLASMYIYMFFFITKHHKKTNQYVVNIFLLFFALPIAGMIVQLFDSKLYFSWTSTALGILVAYVFLESSSSEEDFLTRLYNRKSYDLHTANLLELQKPFQVILIDLNHFKEINDTYGHDKGDELLIRFAGLLKTVFSKKALVSRLGGDEFMIVLEDTAVYPEKKVQELGQLLLKQKDPFLSRLTFSWGTKTWQPGITQEMMYKAVDKQMYEHKYASKRTDQG</sequence>
<name>A0A2P6MIU1_ALKUR</name>
<reference evidence="3 4" key="1">
    <citation type="submission" date="2018-03" db="EMBL/GenBank/DDBJ databases">
        <title>Bacillus urumqiensis sp. nov., a moderately haloalkaliphilic bacterium isolated from a salt lake.</title>
        <authorList>
            <person name="Zhao B."/>
            <person name="Liao Z."/>
        </authorList>
    </citation>
    <scope>NUCLEOTIDE SEQUENCE [LARGE SCALE GENOMIC DNA]</scope>
    <source>
        <strain evidence="3 4">BZ-SZ-XJ18</strain>
    </source>
</reference>
<comment type="caution">
    <text evidence="3">The sequence shown here is derived from an EMBL/GenBank/DDBJ whole genome shotgun (WGS) entry which is preliminary data.</text>
</comment>
<dbReference type="GO" id="GO:0052621">
    <property type="term" value="F:diguanylate cyclase activity"/>
    <property type="evidence" value="ECO:0007669"/>
    <property type="project" value="TreeGrafter"/>
</dbReference>
<feature type="transmembrane region" description="Helical" evidence="1">
    <location>
        <begin position="199"/>
        <end position="216"/>
    </location>
</feature>
<organism evidence="3 4">
    <name type="scientific">Alkalicoccus urumqiensis</name>
    <name type="common">Bacillus urumqiensis</name>
    <dbReference type="NCBI Taxonomy" id="1548213"/>
    <lineage>
        <taxon>Bacteria</taxon>
        <taxon>Bacillati</taxon>
        <taxon>Bacillota</taxon>
        <taxon>Bacilli</taxon>
        <taxon>Bacillales</taxon>
        <taxon>Bacillaceae</taxon>
        <taxon>Alkalicoccus</taxon>
    </lineage>
</organism>
<dbReference type="PANTHER" id="PTHR45138">
    <property type="entry name" value="REGULATORY COMPONENTS OF SENSORY TRANSDUCTION SYSTEM"/>
    <property type="match status" value="1"/>
</dbReference>
<feature type="transmembrane region" description="Helical" evidence="1">
    <location>
        <begin position="173"/>
        <end position="193"/>
    </location>
</feature>
<dbReference type="NCBIfam" id="TIGR00254">
    <property type="entry name" value="GGDEF"/>
    <property type="match status" value="1"/>
</dbReference>
<dbReference type="InterPro" id="IPR043128">
    <property type="entry name" value="Rev_trsase/Diguanyl_cyclase"/>
</dbReference>
<evidence type="ECO:0000313" key="3">
    <source>
        <dbReference type="EMBL" id="PRO66192.1"/>
    </source>
</evidence>
<proteinExistence type="predicted"/>
<dbReference type="PROSITE" id="PS50887">
    <property type="entry name" value="GGDEF"/>
    <property type="match status" value="1"/>
</dbReference>
<dbReference type="AlphaFoldDB" id="A0A2P6MIU1"/>